<dbReference type="GO" id="GO:0003899">
    <property type="term" value="F:DNA-directed RNA polymerase activity"/>
    <property type="evidence" value="ECO:0007669"/>
    <property type="project" value="InterPro"/>
</dbReference>
<dbReference type="PANTHER" id="PTHR30313:SF2">
    <property type="entry name" value="DNA PRIMASE"/>
    <property type="match status" value="1"/>
</dbReference>
<evidence type="ECO:0000313" key="5">
    <source>
        <dbReference type="EMBL" id="TQN46508.1"/>
    </source>
</evidence>
<dbReference type="InterPro" id="IPR037068">
    <property type="entry name" value="DNA_primase_core_N_sf"/>
</dbReference>
<dbReference type="Gene3D" id="3.90.980.10">
    <property type="entry name" value="DNA primase, catalytic core, N-terminal domain"/>
    <property type="match status" value="1"/>
</dbReference>
<dbReference type="Pfam" id="PF13155">
    <property type="entry name" value="Toprim_2"/>
    <property type="match status" value="1"/>
</dbReference>
<dbReference type="GO" id="GO:0006269">
    <property type="term" value="P:DNA replication, synthesis of primer"/>
    <property type="evidence" value="ECO:0007669"/>
    <property type="project" value="TreeGrafter"/>
</dbReference>
<dbReference type="Gene3D" id="3.40.1360.10">
    <property type="match status" value="1"/>
</dbReference>
<evidence type="ECO:0000259" key="4">
    <source>
        <dbReference type="SMART" id="SM00400"/>
    </source>
</evidence>
<dbReference type="Pfam" id="PF08275">
    <property type="entry name" value="DNAG_N"/>
    <property type="match status" value="1"/>
</dbReference>
<keyword evidence="1" id="KW-0479">Metal-binding</keyword>
<dbReference type="EMBL" id="VFQF01000002">
    <property type="protein sequence ID" value="TQN46508.1"/>
    <property type="molecule type" value="Genomic_DNA"/>
</dbReference>
<dbReference type="InterPro" id="IPR013264">
    <property type="entry name" value="DNAG_N"/>
</dbReference>
<dbReference type="GO" id="GO:0003677">
    <property type="term" value="F:DNA binding"/>
    <property type="evidence" value="ECO:0007669"/>
    <property type="project" value="InterPro"/>
</dbReference>
<evidence type="ECO:0000256" key="1">
    <source>
        <dbReference type="ARBA" id="ARBA00022723"/>
    </source>
</evidence>
<comment type="caution">
    <text evidence="5">The sequence shown here is derived from an EMBL/GenBank/DDBJ whole genome shotgun (WGS) entry which is preliminary data.</text>
</comment>
<dbReference type="Proteomes" id="UP000320085">
    <property type="component" value="Unassembled WGS sequence"/>
</dbReference>
<dbReference type="InterPro" id="IPR002694">
    <property type="entry name" value="Znf_CHC2"/>
</dbReference>
<name>A0A543PR03_9MICO</name>
<evidence type="ECO:0000256" key="3">
    <source>
        <dbReference type="ARBA" id="ARBA00022833"/>
    </source>
</evidence>
<evidence type="ECO:0000256" key="2">
    <source>
        <dbReference type="ARBA" id="ARBA00022771"/>
    </source>
</evidence>
<dbReference type="PANTHER" id="PTHR30313">
    <property type="entry name" value="DNA PRIMASE"/>
    <property type="match status" value="1"/>
</dbReference>
<sequence>MTSQRASVDVQDLRDRHPLPDVMADAGIELIPRGGAWMACCPFHEDRTASMSVEGVPDRFHCFGCGASGDVIDFVQRTRNLDFLDAVAELENGRSIPVSGIAANHPRLRSVPAPPDFQVTHERAFEINQLAWDHLSTPVAASFARQRLWHHRGLNLRDLQLEAPGPLVGYASHGWTTLTEHLRGEGVTDDELLELDLATRTRTGGLIDTLRDRLIFPVTNSHGQIHGFIGRDVSGHPHAPKYRNPSRTPVFDKSQLLYRPTHHTLAASGHAVIVEGAIDAIALAAAAAAAGVSDQIAPMSANGITVSPTQAAAVLAASPQMPRVALDGDDAGRRGTDRWVEAMCLTARRPLAITEMPAGTDPAAWIADHGPTGVNAFLRPCESQTGAGPVTHLPGRDLVRLVLARATDPVRDTVAAVAPLVEGLSPRARARFIDEVTSEMTRHGWNPRGVFTIALARELQPASGAIRGAAVAAGPALL</sequence>
<dbReference type="SMART" id="SM00400">
    <property type="entry name" value="ZnF_CHCC"/>
    <property type="match status" value="1"/>
</dbReference>
<dbReference type="Pfam" id="PF01807">
    <property type="entry name" value="Zn_ribbon_DnaG"/>
    <property type="match status" value="1"/>
</dbReference>
<protein>
    <submittedName>
        <fullName evidence="5">DNA primase catalytic core</fullName>
    </submittedName>
</protein>
<dbReference type="Gene3D" id="3.90.580.10">
    <property type="entry name" value="Zinc finger, CHC2-type domain"/>
    <property type="match status" value="1"/>
</dbReference>
<gene>
    <name evidence="5" type="ORF">FHX52_3233</name>
</gene>
<dbReference type="OrthoDB" id="9803773at2"/>
<dbReference type="RefSeq" id="WP_141823308.1">
    <property type="nucleotide sequence ID" value="NZ_BAAAQC010000012.1"/>
</dbReference>
<proteinExistence type="predicted"/>
<dbReference type="SUPFAM" id="SSF56731">
    <property type="entry name" value="DNA primase core"/>
    <property type="match status" value="1"/>
</dbReference>
<dbReference type="AlphaFoldDB" id="A0A543PR03"/>
<keyword evidence="3" id="KW-0862">Zinc</keyword>
<organism evidence="5 6">
    <name type="scientific">Humibacillus xanthopallidus</name>
    <dbReference type="NCBI Taxonomy" id="412689"/>
    <lineage>
        <taxon>Bacteria</taxon>
        <taxon>Bacillati</taxon>
        <taxon>Actinomycetota</taxon>
        <taxon>Actinomycetes</taxon>
        <taxon>Micrococcales</taxon>
        <taxon>Intrasporangiaceae</taxon>
        <taxon>Humibacillus</taxon>
    </lineage>
</organism>
<dbReference type="InterPro" id="IPR050219">
    <property type="entry name" value="DnaG_primase"/>
</dbReference>
<dbReference type="GO" id="GO:0008270">
    <property type="term" value="F:zinc ion binding"/>
    <property type="evidence" value="ECO:0007669"/>
    <property type="project" value="UniProtKB-KW"/>
</dbReference>
<evidence type="ECO:0000313" key="6">
    <source>
        <dbReference type="Proteomes" id="UP000320085"/>
    </source>
</evidence>
<keyword evidence="2" id="KW-0863">Zinc-finger</keyword>
<feature type="domain" description="Zinc finger CHC2-type" evidence="4">
    <location>
        <begin position="37"/>
        <end position="91"/>
    </location>
</feature>
<reference evidence="5 6" key="1">
    <citation type="submission" date="2019-06" db="EMBL/GenBank/DDBJ databases">
        <title>Sequencing the genomes of 1000 actinobacteria strains.</title>
        <authorList>
            <person name="Klenk H.-P."/>
        </authorList>
    </citation>
    <scope>NUCLEOTIDE SEQUENCE [LARGE SCALE GENOMIC DNA]</scope>
    <source>
        <strain evidence="5 6">DSM 21776</strain>
    </source>
</reference>
<accession>A0A543PR03</accession>
<dbReference type="GO" id="GO:0005737">
    <property type="term" value="C:cytoplasm"/>
    <property type="evidence" value="ECO:0007669"/>
    <property type="project" value="TreeGrafter"/>
</dbReference>
<dbReference type="InterPro" id="IPR036977">
    <property type="entry name" value="DNA_primase_Znf_CHC2"/>
</dbReference>
<dbReference type="SUPFAM" id="SSF57783">
    <property type="entry name" value="Zinc beta-ribbon"/>
    <property type="match status" value="1"/>
</dbReference>